<protein>
    <recommendedName>
        <fullName evidence="3">ABM domain-containing protein</fullName>
    </recommendedName>
</protein>
<keyword evidence="2" id="KW-1185">Reference proteome</keyword>
<evidence type="ECO:0008006" key="3">
    <source>
        <dbReference type="Google" id="ProtNLM"/>
    </source>
</evidence>
<dbReference type="Proteomes" id="UP000799757">
    <property type="component" value="Unassembled WGS sequence"/>
</dbReference>
<evidence type="ECO:0000313" key="1">
    <source>
        <dbReference type="EMBL" id="KAF2800913.1"/>
    </source>
</evidence>
<evidence type="ECO:0000313" key="2">
    <source>
        <dbReference type="Proteomes" id="UP000799757"/>
    </source>
</evidence>
<dbReference type="AlphaFoldDB" id="A0A6A6XXD2"/>
<dbReference type="OrthoDB" id="3542212at2759"/>
<sequence>MPGITEIALLRLTPPATADDAALRLKLARVIEVSEKYTGYRFYYLRQDEDPSLIYLIGHWDSLDQHMNGFIPSAENQSLLESLKNELSIEFFFHIDAWHNDLPLWPWPKEGTDTPEGGDNREDSTVWSIARYFVKDGKRKEFTDTIKADGWPLQSHLAEGRYGGGGWRVDKDEDKEEFVLFLPWRDDPRRSPVDKLPGLSYEVDVKHAKFLSL</sequence>
<dbReference type="PANTHER" id="PTHR42052:SF1">
    <property type="entry name" value="ABM DOMAIN-CONTAINING PROTEIN"/>
    <property type="match status" value="1"/>
</dbReference>
<proteinExistence type="predicted"/>
<gene>
    <name evidence="1" type="ORF">K505DRAFT_320142</name>
</gene>
<accession>A0A6A6XXD2</accession>
<dbReference type="EMBL" id="MU001741">
    <property type="protein sequence ID" value="KAF2800913.1"/>
    <property type="molecule type" value="Genomic_DNA"/>
</dbReference>
<name>A0A6A6XXD2_9PLEO</name>
<dbReference type="Gene3D" id="3.30.70.100">
    <property type="match status" value="1"/>
</dbReference>
<organism evidence="1 2">
    <name type="scientific">Melanomma pulvis-pyrius CBS 109.77</name>
    <dbReference type="NCBI Taxonomy" id="1314802"/>
    <lineage>
        <taxon>Eukaryota</taxon>
        <taxon>Fungi</taxon>
        <taxon>Dikarya</taxon>
        <taxon>Ascomycota</taxon>
        <taxon>Pezizomycotina</taxon>
        <taxon>Dothideomycetes</taxon>
        <taxon>Pleosporomycetidae</taxon>
        <taxon>Pleosporales</taxon>
        <taxon>Melanommataceae</taxon>
        <taxon>Melanomma</taxon>
    </lineage>
</organism>
<reference evidence="1" key="1">
    <citation type="journal article" date="2020" name="Stud. Mycol.">
        <title>101 Dothideomycetes genomes: a test case for predicting lifestyles and emergence of pathogens.</title>
        <authorList>
            <person name="Haridas S."/>
            <person name="Albert R."/>
            <person name="Binder M."/>
            <person name="Bloem J."/>
            <person name="Labutti K."/>
            <person name="Salamov A."/>
            <person name="Andreopoulos B."/>
            <person name="Baker S."/>
            <person name="Barry K."/>
            <person name="Bills G."/>
            <person name="Bluhm B."/>
            <person name="Cannon C."/>
            <person name="Castanera R."/>
            <person name="Culley D."/>
            <person name="Daum C."/>
            <person name="Ezra D."/>
            <person name="Gonzalez J."/>
            <person name="Henrissat B."/>
            <person name="Kuo A."/>
            <person name="Liang C."/>
            <person name="Lipzen A."/>
            <person name="Lutzoni F."/>
            <person name="Magnuson J."/>
            <person name="Mondo S."/>
            <person name="Nolan M."/>
            <person name="Ohm R."/>
            <person name="Pangilinan J."/>
            <person name="Park H.-J."/>
            <person name="Ramirez L."/>
            <person name="Alfaro M."/>
            <person name="Sun H."/>
            <person name="Tritt A."/>
            <person name="Yoshinaga Y."/>
            <person name="Zwiers L.-H."/>
            <person name="Turgeon B."/>
            <person name="Goodwin S."/>
            <person name="Spatafora J."/>
            <person name="Crous P."/>
            <person name="Grigoriev I."/>
        </authorList>
    </citation>
    <scope>NUCLEOTIDE SEQUENCE</scope>
    <source>
        <strain evidence="1">CBS 109.77</strain>
    </source>
</reference>
<dbReference type="PANTHER" id="PTHR42052">
    <property type="entry name" value="ABM DOMAIN-CONTAINING PROTEIN"/>
    <property type="match status" value="1"/>
</dbReference>